<gene>
    <name evidence="1" type="ORF">L1987_52827</name>
</gene>
<reference evidence="1 2" key="2">
    <citation type="journal article" date="2022" name="Mol. Ecol. Resour.">
        <title>The genomes of chicory, endive, great burdock and yacon provide insights into Asteraceae paleo-polyploidization history and plant inulin production.</title>
        <authorList>
            <person name="Fan W."/>
            <person name="Wang S."/>
            <person name="Wang H."/>
            <person name="Wang A."/>
            <person name="Jiang F."/>
            <person name="Liu H."/>
            <person name="Zhao H."/>
            <person name="Xu D."/>
            <person name="Zhang Y."/>
        </authorList>
    </citation>
    <scope>NUCLEOTIDE SEQUENCE [LARGE SCALE GENOMIC DNA]</scope>
    <source>
        <strain evidence="2">cv. Yunnan</strain>
        <tissue evidence="1">Leaves</tissue>
    </source>
</reference>
<comment type="caution">
    <text evidence="1">The sequence shown here is derived from an EMBL/GenBank/DDBJ whole genome shotgun (WGS) entry which is preliminary data.</text>
</comment>
<proteinExistence type="predicted"/>
<organism evidence="1 2">
    <name type="scientific">Smallanthus sonchifolius</name>
    <dbReference type="NCBI Taxonomy" id="185202"/>
    <lineage>
        <taxon>Eukaryota</taxon>
        <taxon>Viridiplantae</taxon>
        <taxon>Streptophyta</taxon>
        <taxon>Embryophyta</taxon>
        <taxon>Tracheophyta</taxon>
        <taxon>Spermatophyta</taxon>
        <taxon>Magnoliopsida</taxon>
        <taxon>eudicotyledons</taxon>
        <taxon>Gunneridae</taxon>
        <taxon>Pentapetalae</taxon>
        <taxon>asterids</taxon>
        <taxon>campanulids</taxon>
        <taxon>Asterales</taxon>
        <taxon>Asteraceae</taxon>
        <taxon>Asteroideae</taxon>
        <taxon>Heliantheae alliance</taxon>
        <taxon>Millerieae</taxon>
        <taxon>Smallanthus</taxon>
    </lineage>
</organism>
<accession>A0ACB9EU71</accession>
<sequence length="256" mass="28466">MTGDDGDGCEILTIDPDTHLRPHLHIHQLLNPVKDQMADGDIPLQYVKLTKDQAPVEIDSRELNQPIDVPQLDVHTCDACGQPLPENFEPPAIEPWTTGIFGCAEDTESCRTGLFCPCVLFGRNYEAVRDDYASATIPCVLHAVFVEGGLAVAATAAAFHGVIDPMASYYICEGLLFSWWLCGAYTSFVRLMLHKKYHLENEPCDPCLVHCCLHWCALCQEHREMKARLSDNFVMPMTLVNAPPVQQMSPAQDSHT</sequence>
<protein>
    <submittedName>
        <fullName evidence="1">Uncharacterized protein</fullName>
    </submittedName>
</protein>
<reference evidence="2" key="1">
    <citation type="journal article" date="2022" name="Mol. Ecol. Resour.">
        <title>The genomes of chicory, endive, great burdock and yacon provide insights into Asteraceae palaeo-polyploidization history and plant inulin production.</title>
        <authorList>
            <person name="Fan W."/>
            <person name="Wang S."/>
            <person name="Wang H."/>
            <person name="Wang A."/>
            <person name="Jiang F."/>
            <person name="Liu H."/>
            <person name="Zhao H."/>
            <person name="Xu D."/>
            <person name="Zhang Y."/>
        </authorList>
    </citation>
    <scope>NUCLEOTIDE SEQUENCE [LARGE SCALE GENOMIC DNA]</scope>
    <source>
        <strain evidence="2">cv. Yunnan</strain>
    </source>
</reference>
<name>A0ACB9EU71_9ASTR</name>
<evidence type="ECO:0000313" key="2">
    <source>
        <dbReference type="Proteomes" id="UP001056120"/>
    </source>
</evidence>
<dbReference type="EMBL" id="CM042034">
    <property type="protein sequence ID" value="KAI3762397.1"/>
    <property type="molecule type" value="Genomic_DNA"/>
</dbReference>
<keyword evidence="2" id="KW-1185">Reference proteome</keyword>
<dbReference type="Proteomes" id="UP001056120">
    <property type="component" value="Linkage Group LG17"/>
</dbReference>
<evidence type="ECO:0000313" key="1">
    <source>
        <dbReference type="EMBL" id="KAI3762397.1"/>
    </source>
</evidence>